<dbReference type="EMBL" id="CAJVQA010002991">
    <property type="protein sequence ID" value="CAG8562910.1"/>
    <property type="molecule type" value="Genomic_DNA"/>
</dbReference>
<dbReference type="PANTHER" id="PTHR11764:SF20">
    <property type="entry name" value="LANOSTEROL SYNTHASE"/>
    <property type="match status" value="1"/>
</dbReference>
<comment type="similarity">
    <text evidence="1">Belongs to the terpene cyclase/mutase family.</text>
</comment>
<dbReference type="Pfam" id="PF13249">
    <property type="entry name" value="SQHop_cyclase_N"/>
    <property type="match status" value="1"/>
</dbReference>
<proteinExistence type="inferred from homology"/>
<organism evidence="3 4">
    <name type="scientific">Cetraspora pellucida</name>
    <dbReference type="NCBI Taxonomy" id="1433469"/>
    <lineage>
        <taxon>Eukaryota</taxon>
        <taxon>Fungi</taxon>
        <taxon>Fungi incertae sedis</taxon>
        <taxon>Mucoromycota</taxon>
        <taxon>Glomeromycotina</taxon>
        <taxon>Glomeromycetes</taxon>
        <taxon>Diversisporales</taxon>
        <taxon>Gigasporaceae</taxon>
        <taxon>Cetraspora</taxon>
    </lineage>
</organism>
<evidence type="ECO:0000313" key="3">
    <source>
        <dbReference type="EMBL" id="CAG8562910.1"/>
    </source>
</evidence>
<gene>
    <name evidence="3" type="ORF">CPELLU_LOCUS5287</name>
</gene>
<protein>
    <submittedName>
        <fullName evidence="3">16392_t:CDS:1</fullName>
    </submittedName>
</protein>
<name>A0A9N9FXG5_9GLOM</name>
<dbReference type="AlphaFoldDB" id="A0A9N9FXG5"/>
<dbReference type="InterPro" id="IPR008930">
    <property type="entry name" value="Terpenoid_cyclase/PrenylTrfase"/>
</dbReference>
<dbReference type="InterPro" id="IPR018333">
    <property type="entry name" value="Squalene_cyclase"/>
</dbReference>
<dbReference type="GO" id="GO:0016104">
    <property type="term" value="P:triterpenoid biosynthetic process"/>
    <property type="evidence" value="ECO:0007669"/>
    <property type="project" value="InterPro"/>
</dbReference>
<dbReference type="Proteomes" id="UP000789759">
    <property type="component" value="Unassembled WGS sequence"/>
</dbReference>
<dbReference type="GO" id="GO:0005811">
    <property type="term" value="C:lipid droplet"/>
    <property type="evidence" value="ECO:0007669"/>
    <property type="project" value="InterPro"/>
</dbReference>
<reference evidence="3" key="1">
    <citation type="submission" date="2021-06" db="EMBL/GenBank/DDBJ databases">
        <authorList>
            <person name="Kallberg Y."/>
            <person name="Tangrot J."/>
            <person name="Rosling A."/>
        </authorList>
    </citation>
    <scope>NUCLEOTIDE SEQUENCE</scope>
    <source>
        <strain evidence="3">FL966</strain>
    </source>
</reference>
<feature type="non-terminal residue" evidence="3">
    <location>
        <position position="1"/>
    </location>
</feature>
<dbReference type="GO" id="GO:0000250">
    <property type="term" value="F:lanosterol synthase activity"/>
    <property type="evidence" value="ECO:0007669"/>
    <property type="project" value="TreeGrafter"/>
</dbReference>
<evidence type="ECO:0000256" key="1">
    <source>
        <dbReference type="ARBA" id="ARBA00009755"/>
    </source>
</evidence>
<dbReference type="Gene3D" id="1.50.10.20">
    <property type="match status" value="2"/>
</dbReference>
<dbReference type="SUPFAM" id="SSF48239">
    <property type="entry name" value="Terpenoid cyclases/Protein prenyltransferases"/>
    <property type="match status" value="1"/>
</dbReference>
<comment type="caution">
    <text evidence="3">The sequence shown here is derived from an EMBL/GenBank/DDBJ whole genome shotgun (WGS) entry which is preliminary data.</text>
</comment>
<dbReference type="GO" id="GO:0006696">
    <property type="term" value="P:ergosterol biosynthetic process"/>
    <property type="evidence" value="ECO:0007669"/>
    <property type="project" value="TreeGrafter"/>
</dbReference>
<evidence type="ECO:0000313" key="4">
    <source>
        <dbReference type="Proteomes" id="UP000789759"/>
    </source>
</evidence>
<accession>A0A9N9FXG5</accession>
<sequence length="297" mass="34619">MDNNCTERTDLTRWRLNVDDSGRQTWHYLDEDETKNYPQSFVEKYWIGLPFQSKTFEKPKTAFEAAQNGFEFFKQLQTSNGYWACESSGLTFLTPLLIITMYITQIPIPESWRIETIRYLTNKASPIDGGWGLHIEHHSTVFGTTLSYIALRILGLDPDHPVMIKSRTTLHKFGGAIGISPWGKFWLACLNVYDWDGLNPFPPELWILLWRRISAEITPLIERLRQELYIQPFETINWSKARNNIAMVDLSVPHTKLLNLCNYIAIQECYELIKLDDENTDYLNIGPVNLNLYIVYI</sequence>
<feature type="domain" description="Squalene cyclase N-terminal" evidence="2">
    <location>
        <begin position="72"/>
        <end position="208"/>
    </location>
</feature>
<dbReference type="Gene3D" id="6.20.120.20">
    <property type="match status" value="1"/>
</dbReference>
<keyword evidence="4" id="KW-1185">Reference proteome</keyword>
<dbReference type="InterPro" id="IPR032697">
    <property type="entry name" value="SQ_cyclase_N"/>
</dbReference>
<dbReference type="PANTHER" id="PTHR11764">
    <property type="entry name" value="TERPENE CYCLASE/MUTASE FAMILY MEMBER"/>
    <property type="match status" value="1"/>
</dbReference>
<evidence type="ECO:0000259" key="2">
    <source>
        <dbReference type="Pfam" id="PF13249"/>
    </source>
</evidence>
<dbReference type="OrthoDB" id="21502at2759"/>